<dbReference type="Gene3D" id="1.10.150.130">
    <property type="match status" value="1"/>
</dbReference>
<dbReference type="GO" id="GO:0003677">
    <property type="term" value="F:DNA binding"/>
    <property type="evidence" value="ECO:0007669"/>
    <property type="project" value="UniProtKB-KW"/>
</dbReference>
<sequence length="136" mass="16212">MPKVFTGKVMIPGDKIDEYFQARKEAEEERKPFRDHLESLKSEFESYLSNKYTEKTARKHTNIIQMFIEFLCDYTDVENLEDVTKGMANSHFRKWYHRKVWDSSTDSDIKVAVRKFFQFLESEKNIKNEKALSGLK</sequence>
<dbReference type="Pfam" id="PF02899">
    <property type="entry name" value="Phage_int_SAM_1"/>
    <property type="match status" value="1"/>
</dbReference>
<accession>A0A6P1E1C1</accession>
<gene>
    <name evidence="3" type="ORF">G3480_22900</name>
</gene>
<proteinExistence type="predicted"/>
<dbReference type="AlphaFoldDB" id="A0A6P1E1C1"/>
<name>A0A6P1E1C1_9GAMM</name>
<feature type="domain" description="Integrase SAM-like N-terminal" evidence="2">
    <location>
        <begin position="43"/>
        <end position="124"/>
    </location>
</feature>
<reference evidence="4" key="1">
    <citation type="journal article" date="2020" name="Microbiol. Resour. Announc.">
        <title>Draft Genome Sequences of Thiorhodococcus mannitoliphagus and Thiorhodococcus minor, Purple Sulfur Photosynthetic Bacteria in the Gammaproteobacterial Family Chromatiaceae.</title>
        <authorList>
            <person name="Aviles F.A."/>
            <person name="Meyer T.E."/>
            <person name="Kyndt J.A."/>
        </authorList>
    </citation>
    <scope>NUCLEOTIDE SEQUENCE [LARGE SCALE GENOMIC DNA]</scope>
    <source>
        <strain evidence="4">DSM 18266</strain>
    </source>
</reference>
<comment type="caution">
    <text evidence="3">The sequence shown here is derived from an EMBL/GenBank/DDBJ whole genome shotgun (WGS) entry which is preliminary data.</text>
</comment>
<evidence type="ECO:0000256" key="1">
    <source>
        <dbReference type="ARBA" id="ARBA00023125"/>
    </source>
</evidence>
<dbReference type="Proteomes" id="UP000471640">
    <property type="component" value="Unassembled WGS sequence"/>
</dbReference>
<organism evidence="3 4">
    <name type="scientific">Thiorhodococcus mannitoliphagus</name>
    <dbReference type="NCBI Taxonomy" id="329406"/>
    <lineage>
        <taxon>Bacteria</taxon>
        <taxon>Pseudomonadati</taxon>
        <taxon>Pseudomonadota</taxon>
        <taxon>Gammaproteobacteria</taxon>
        <taxon>Chromatiales</taxon>
        <taxon>Chromatiaceae</taxon>
        <taxon>Thiorhodococcus</taxon>
    </lineage>
</organism>
<evidence type="ECO:0000259" key="2">
    <source>
        <dbReference type="Pfam" id="PF02899"/>
    </source>
</evidence>
<evidence type="ECO:0000313" key="3">
    <source>
        <dbReference type="EMBL" id="NEX23111.1"/>
    </source>
</evidence>
<dbReference type="InterPro" id="IPR004107">
    <property type="entry name" value="Integrase_SAM-like_N"/>
</dbReference>
<keyword evidence="1" id="KW-0238">DNA-binding</keyword>
<dbReference type="GO" id="GO:0015074">
    <property type="term" value="P:DNA integration"/>
    <property type="evidence" value="ECO:0007669"/>
    <property type="project" value="InterPro"/>
</dbReference>
<protein>
    <submittedName>
        <fullName evidence="3">Site-specific integrase</fullName>
    </submittedName>
</protein>
<reference evidence="3 4" key="2">
    <citation type="submission" date="2020-02" db="EMBL/GenBank/DDBJ databases">
        <title>Genome sequences of Thiorhodococcus mannitoliphagus and Thiorhodococcus minor, purple sulfur photosynthetic bacteria in the gammaproteobacterial family, Chromatiaceae.</title>
        <authorList>
            <person name="Aviles F.A."/>
            <person name="Meyer T.E."/>
            <person name="Kyndt J.A."/>
        </authorList>
    </citation>
    <scope>NUCLEOTIDE SEQUENCE [LARGE SCALE GENOMIC DNA]</scope>
    <source>
        <strain evidence="3 4">DSM 18266</strain>
    </source>
</reference>
<dbReference type="InterPro" id="IPR010998">
    <property type="entry name" value="Integrase_recombinase_N"/>
</dbReference>
<evidence type="ECO:0000313" key="4">
    <source>
        <dbReference type="Proteomes" id="UP000471640"/>
    </source>
</evidence>
<keyword evidence="4" id="KW-1185">Reference proteome</keyword>
<dbReference type="EMBL" id="JAAIJR010000157">
    <property type="protein sequence ID" value="NEX23111.1"/>
    <property type="molecule type" value="Genomic_DNA"/>
</dbReference>